<name>A0ABP7W155_9ACTN</name>
<dbReference type="Proteomes" id="UP001500683">
    <property type="component" value="Unassembled WGS sequence"/>
</dbReference>
<evidence type="ECO:0000259" key="1">
    <source>
        <dbReference type="PROSITE" id="PS50056"/>
    </source>
</evidence>
<accession>A0ABP7W155</accession>
<dbReference type="SUPFAM" id="SSF52799">
    <property type="entry name" value="(Phosphotyrosine protein) phosphatases II"/>
    <property type="match status" value="1"/>
</dbReference>
<dbReference type="PROSITE" id="PS50056">
    <property type="entry name" value="TYR_PHOSPHATASE_2"/>
    <property type="match status" value="1"/>
</dbReference>
<dbReference type="EMBL" id="BAAAZG010000025">
    <property type="protein sequence ID" value="GAA4078783.1"/>
    <property type="molecule type" value="Genomic_DNA"/>
</dbReference>
<gene>
    <name evidence="2" type="ORF">GCM10022214_41260</name>
</gene>
<evidence type="ECO:0000313" key="3">
    <source>
        <dbReference type="Proteomes" id="UP001500683"/>
    </source>
</evidence>
<protein>
    <submittedName>
        <fullName evidence="2">Dual specificity protein phosphatase family protein</fullName>
    </submittedName>
</protein>
<proteinExistence type="predicted"/>
<dbReference type="RefSeq" id="WP_344949706.1">
    <property type="nucleotide sequence ID" value="NZ_BAAAZG010000025.1"/>
</dbReference>
<dbReference type="Gene3D" id="3.90.190.10">
    <property type="entry name" value="Protein tyrosine phosphatase superfamily"/>
    <property type="match status" value="1"/>
</dbReference>
<reference evidence="3" key="1">
    <citation type="journal article" date="2019" name="Int. J. Syst. Evol. Microbiol.">
        <title>The Global Catalogue of Microorganisms (GCM) 10K type strain sequencing project: providing services to taxonomists for standard genome sequencing and annotation.</title>
        <authorList>
            <consortium name="The Broad Institute Genomics Platform"/>
            <consortium name="The Broad Institute Genome Sequencing Center for Infectious Disease"/>
            <person name="Wu L."/>
            <person name="Ma J."/>
        </authorList>
    </citation>
    <scope>NUCLEOTIDE SEQUENCE [LARGE SCALE GENOMIC DNA]</scope>
    <source>
        <strain evidence="3">JCM 16702</strain>
    </source>
</reference>
<feature type="domain" description="Tyrosine specific protein phosphatases" evidence="1">
    <location>
        <begin position="80"/>
        <end position="137"/>
    </location>
</feature>
<evidence type="ECO:0000313" key="2">
    <source>
        <dbReference type="EMBL" id="GAA4078783.1"/>
    </source>
</evidence>
<dbReference type="InterPro" id="IPR029021">
    <property type="entry name" value="Prot-tyrosine_phosphatase-like"/>
</dbReference>
<organism evidence="2 3">
    <name type="scientific">Actinomadura miaoliensis</name>
    <dbReference type="NCBI Taxonomy" id="430685"/>
    <lineage>
        <taxon>Bacteria</taxon>
        <taxon>Bacillati</taxon>
        <taxon>Actinomycetota</taxon>
        <taxon>Actinomycetes</taxon>
        <taxon>Streptosporangiales</taxon>
        <taxon>Thermomonosporaceae</taxon>
        <taxon>Actinomadura</taxon>
    </lineage>
</organism>
<comment type="caution">
    <text evidence="2">The sequence shown here is derived from an EMBL/GenBank/DDBJ whole genome shotgun (WGS) entry which is preliminary data.</text>
</comment>
<keyword evidence="3" id="KW-1185">Reference proteome</keyword>
<sequence>MRTEGRRAPDADAPWNEIVPGLWMGGHQYRDAGGQLAPAVVDAQFDVVISLYRREGHGPAAWIDHHHVDLPDGPLSADQLEAVCLLADLAAAAVRSGRRVLVRCHSGYNRSGLVVAHALVTLGFTTEDAIFLLRRQRSPWALNNRLFVDYLTTGLDVARLLAGLEPDGLPG</sequence>
<dbReference type="InterPro" id="IPR000387">
    <property type="entry name" value="Tyr_Pase_dom"/>
</dbReference>